<evidence type="ECO:0000256" key="3">
    <source>
        <dbReference type="SAM" id="Coils"/>
    </source>
</evidence>
<feature type="chain" id="PRO_5035271109" description="Peptide chain release factor domain-containing protein" evidence="4">
    <location>
        <begin position="23"/>
        <end position="400"/>
    </location>
</feature>
<comment type="similarity">
    <text evidence="1">Belongs to the prokaryotic/mitochondrial release factor family.</text>
</comment>
<keyword evidence="7" id="KW-1185">Reference proteome</keyword>
<dbReference type="InterPro" id="IPR005139">
    <property type="entry name" value="PCRF"/>
</dbReference>
<dbReference type="FunFam" id="3.30.70.1660:FF:000002">
    <property type="entry name" value="Peptide chain release factor 1"/>
    <property type="match status" value="1"/>
</dbReference>
<dbReference type="NCBIfam" id="NF001859">
    <property type="entry name" value="PRK00591.1"/>
    <property type="match status" value="1"/>
</dbReference>
<keyword evidence="2" id="KW-0648">Protein biosynthesis</keyword>
<feature type="coiled-coil region" evidence="3">
    <location>
        <begin position="303"/>
        <end position="337"/>
    </location>
</feature>
<dbReference type="SUPFAM" id="SSF75620">
    <property type="entry name" value="Release factor"/>
    <property type="match status" value="1"/>
</dbReference>
<dbReference type="Gene3D" id="3.30.160.20">
    <property type="match status" value="1"/>
</dbReference>
<name>A0A8J2S8Q8_9STRA</name>
<sequence>MPGPRRRCSGRALLLCIYTTHAFLAPPPAPRAPQLNALDSFMVGRLDDMRGTFDELTARLADPDVLDDPDKMLQISKQRADAEEVVNTYQEYENLEEELSGATEMFQEADDQEMRELAREEVKDLEERIKATEDRLALLLIPKDPMDEKNVMLEIRAGTGGGEAAIWAGDLVEAYTRYAKTQGWQTRVVDASPGDDGGYRQYTMEVTGQSVYSKLKFESGVHRVQRVPATESQGRVHTSTATLAIMPEVDDVQIKIDPKDISMTTARSGGAGGQNVNKVETACDLMHHPTGIRIFCTQERTQLKNKELAMQLLRSKLFELEQEKQAAEIKEQRLMQVGTGGRSEKIRTYNWKDSRCTDHRLGQNFNLDKVLAGELEPVVAACVAMDEKEKLEQLAKEAMA</sequence>
<dbReference type="SMART" id="SM00937">
    <property type="entry name" value="PCRF"/>
    <property type="match status" value="1"/>
</dbReference>
<accession>A0A8J2S8Q8</accession>
<gene>
    <name evidence="6" type="ORF">PECAL_1P18760</name>
</gene>
<dbReference type="InterPro" id="IPR004373">
    <property type="entry name" value="RF-1"/>
</dbReference>
<dbReference type="GO" id="GO:0005737">
    <property type="term" value="C:cytoplasm"/>
    <property type="evidence" value="ECO:0007669"/>
    <property type="project" value="UniProtKB-ARBA"/>
</dbReference>
<evidence type="ECO:0000259" key="5">
    <source>
        <dbReference type="SMART" id="SM00937"/>
    </source>
</evidence>
<evidence type="ECO:0000256" key="2">
    <source>
        <dbReference type="ARBA" id="ARBA00022917"/>
    </source>
</evidence>
<dbReference type="EMBL" id="CAKKNE010000001">
    <property type="protein sequence ID" value="CAH0365436.1"/>
    <property type="molecule type" value="Genomic_DNA"/>
</dbReference>
<proteinExistence type="inferred from homology"/>
<dbReference type="InterPro" id="IPR000352">
    <property type="entry name" value="Pep_chain_release_fac_I"/>
</dbReference>
<dbReference type="Pfam" id="PF03462">
    <property type="entry name" value="PCRF"/>
    <property type="match status" value="1"/>
</dbReference>
<dbReference type="GO" id="GO:0016149">
    <property type="term" value="F:translation release factor activity, codon specific"/>
    <property type="evidence" value="ECO:0007669"/>
    <property type="project" value="InterPro"/>
</dbReference>
<protein>
    <recommendedName>
        <fullName evidence="5">Peptide chain release factor domain-containing protein</fullName>
    </recommendedName>
</protein>
<evidence type="ECO:0000313" key="6">
    <source>
        <dbReference type="EMBL" id="CAH0365436.1"/>
    </source>
</evidence>
<dbReference type="AlphaFoldDB" id="A0A8J2S8Q8"/>
<dbReference type="FunFam" id="3.30.160.20:FF:000004">
    <property type="entry name" value="Peptide chain release factor 1"/>
    <property type="match status" value="1"/>
</dbReference>
<evidence type="ECO:0000256" key="4">
    <source>
        <dbReference type="SAM" id="SignalP"/>
    </source>
</evidence>
<dbReference type="Gene3D" id="6.10.140.1950">
    <property type="match status" value="1"/>
</dbReference>
<keyword evidence="4" id="KW-0732">Signal</keyword>
<dbReference type="PANTHER" id="PTHR43804">
    <property type="entry name" value="LD18447P"/>
    <property type="match status" value="1"/>
</dbReference>
<dbReference type="HAMAP" id="MF_00093">
    <property type="entry name" value="Rel_fac_1"/>
    <property type="match status" value="1"/>
</dbReference>
<dbReference type="NCBIfam" id="TIGR00019">
    <property type="entry name" value="prfA"/>
    <property type="match status" value="1"/>
</dbReference>
<dbReference type="Pfam" id="PF00472">
    <property type="entry name" value="RF-1"/>
    <property type="match status" value="1"/>
</dbReference>
<feature type="signal peptide" evidence="4">
    <location>
        <begin position="1"/>
        <end position="22"/>
    </location>
</feature>
<dbReference type="InterPro" id="IPR045853">
    <property type="entry name" value="Pep_chain_release_fac_I_sf"/>
</dbReference>
<dbReference type="Gene3D" id="3.30.70.1660">
    <property type="match status" value="1"/>
</dbReference>
<dbReference type="InterPro" id="IPR050057">
    <property type="entry name" value="Prokaryotic/Mito_RF"/>
</dbReference>
<dbReference type="OrthoDB" id="2019491at2759"/>
<keyword evidence="3" id="KW-0175">Coiled coil</keyword>
<reference evidence="6" key="1">
    <citation type="submission" date="2021-11" db="EMBL/GenBank/DDBJ databases">
        <authorList>
            <consortium name="Genoscope - CEA"/>
            <person name="William W."/>
        </authorList>
    </citation>
    <scope>NUCLEOTIDE SEQUENCE</scope>
</reference>
<organism evidence="6 7">
    <name type="scientific">Pelagomonas calceolata</name>
    <dbReference type="NCBI Taxonomy" id="35677"/>
    <lineage>
        <taxon>Eukaryota</taxon>
        <taxon>Sar</taxon>
        <taxon>Stramenopiles</taxon>
        <taxon>Ochrophyta</taxon>
        <taxon>Pelagophyceae</taxon>
        <taxon>Pelagomonadales</taxon>
        <taxon>Pelagomonadaceae</taxon>
        <taxon>Pelagomonas</taxon>
    </lineage>
</organism>
<feature type="domain" description="Peptide chain release factor" evidence="5">
    <location>
        <begin position="104"/>
        <end position="218"/>
    </location>
</feature>
<dbReference type="PANTHER" id="PTHR43804:SF8">
    <property type="entry name" value="PEPTIDE CHAIN RELEASE FACTOR APG3, CHLOROPLASTIC"/>
    <property type="match status" value="1"/>
</dbReference>
<feature type="coiled-coil region" evidence="3">
    <location>
        <begin position="75"/>
        <end position="135"/>
    </location>
</feature>
<evidence type="ECO:0000256" key="1">
    <source>
        <dbReference type="ARBA" id="ARBA00010835"/>
    </source>
</evidence>
<dbReference type="Proteomes" id="UP000789595">
    <property type="component" value="Unassembled WGS sequence"/>
</dbReference>
<comment type="caution">
    <text evidence="6">The sequence shown here is derived from an EMBL/GenBank/DDBJ whole genome shotgun (WGS) entry which is preliminary data.</text>
</comment>
<evidence type="ECO:0000313" key="7">
    <source>
        <dbReference type="Proteomes" id="UP000789595"/>
    </source>
</evidence>